<feature type="compositionally biased region" description="Acidic residues" evidence="1">
    <location>
        <begin position="47"/>
        <end position="82"/>
    </location>
</feature>
<reference evidence="3" key="1">
    <citation type="submission" date="2023-08" db="EMBL/GenBank/DDBJ databases">
        <authorList>
            <person name="Audoor S."/>
            <person name="Bilcke G."/>
        </authorList>
    </citation>
    <scope>NUCLEOTIDE SEQUENCE</scope>
</reference>
<dbReference type="EMBL" id="CAKOGP040001770">
    <property type="protein sequence ID" value="CAJ1950654.1"/>
    <property type="molecule type" value="Genomic_DNA"/>
</dbReference>
<feature type="region of interest" description="Disordered" evidence="1">
    <location>
        <begin position="1"/>
        <end position="94"/>
    </location>
</feature>
<evidence type="ECO:0000313" key="3">
    <source>
        <dbReference type="EMBL" id="CAJ1950654.1"/>
    </source>
</evidence>
<feature type="compositionally biased region" description="Basic and acidic residues" evidence="1">
    <location>
        <begin position="988"/>
        <end position="999"/>
    </location>
</feature>
<gene>
    <name evidence="2" type="ORF">CYCCA115_LOCUS12299</name>
    <name evidence="3" type="ORF">CYCCA115_LOCUS12690</name>
</gene>
<protein>
    <submittedName>
        <fullName evidence="3">Uncharacterized protein</fullName>
    </submittedName>
</protein>
<feature type="compositionally biased region" description="Basic and acidic residues" evidence="1">
    <location>
        <begin position="282"/>
        <end position="292"/>
    </location>
</feature>
<name>A0AAD2FRM5_9STRA</name>
<evidence type="ECO:0000313" key="2">
    <source>
        <dbReference type="EMBL" id="CAJ1949843.1"/>
    </source>
</evidence>
<feature type="region of interest" description="Disordered" evidence="1">
    <location>
        <begin position="1048"/>
        <end position="1079"/>
    </location>
</feature>
<feature type="compositionally biased region" description="Basic residues" evidence="1">
    <location>
        <begin position="304"/>
        <end position="314"/>
    </location>
</feature>
<feature type="compositionally biased region" description="Basic residues" evidence="1">
    <location>
        <begin position="1"/>
        <end position="11"/>
    </location>
</feature>
<keyword evidence="4" id="KW-1185">Reference proteome</keyword>
<accession>A0AAD2FRM5</accession>
<feature type="compositionally biased region" description="Polar residues" evidence="1">
    <location>
        <begin position="1070"/>
        <end position="1079"/>
    </location>
</feature>
<dbReference type="AlphaFoldDB" id="A0AAD2FRM5"/>
<feature type="region of interest" description="Disordered" evidence="1">
    <location>
        <begin position="1152"/>
        <end position="1183"/>
    </location>
</feature>
<feature type="region of interest" description="Disordered" evidence="1">
    <location>
        <begin position="978"/>
        <end position="999"/>
    </location>
</feature>
<evidence type="ECO:0000256" key="1">
    <source>
        <dbReference type="SAM" id="MobiDB-lite"/>
    </source>
</evidence>
<organism evidence="3 4">
    <name type="scientific">Cylindrotheca closterium</name>
    <dbReference type="NCBI Taxonomy" id="2856"/>
    <lineage>
        <taxon>Eukaryota</taxon>
        <taxon>Sar</taxon>
        <taxon>Stramenopiles</taxon>
        <taxon>Ochrophyta</taxon>
        <taxon>Bacillariophyta</taxon>
        <taxon>Bacillariophyceae</taxon>
        <taxon>Bacillariophycidae</taxon>
        <taxon>Bacillariales</taxon>
        <taxon>Bacillariaceae</taxon>
        <taxon>Cylindrotheca</taxon>
    </lineage>
</organism>
<dbReference type="EMBL" id="CAKOGP040001758">
    <property type="protein sequence ID" value="CAJ1949843.1"/>
    <property type="molecule type" value="Genomic_DNA"/>
</dbReference>
<feature type="compositionally biased region" description="Basic and acidic residues" evidence="1">
    <location>
        <begin position="1152"/>
        <end position="1169"/>
    </location>
</feature>
<feature type="compositionally biased region" description="Basic and acidic residues" evidence="1">
    <location>
        <begin position="19"/>
        <end position="29"/>
    </location>
</feature>
<evidence type="ECO:0000313" key="4">
    <source>
        <dbReference type="Proteomes" id="UP001295423"/>
    </source>
</evidence>
<feature type="compositionally biased region" description="Basic and acidic residues" evidence="1">
    <location>
        <begin position="1048"/>
        <end position="1059"/>
    </location>
</feature>
<proteinExistence type="predicted"/>
<comment type="caution">
    <text evidence="3">The sequence shown here is derived from an EMBL/GenBank/DDBJ whole genome shotgun (WGS) entry which is preliminary data.</text>
</comment>
<feature type="region of interest" description="Disordered" evidence="1">
    <location>
        <begin position="271"/>
        <end position="314"/>
    </location>
</feature>
<sequence length="1183" mass="133998">MRQQKRLKSKHPCAGNGDRAQDNHNRNDADEISLDSLPPGVLNQYVLDEDDEWSYNDGDDGNNGDANDDEPSMSEQPNEDTTESSTRTDQPGHESTCLDINLFKLPCLQEANLESPKTPFDVLAGSLIALNKSLSSRHWFQLFHREMEESKVHESIGTFHEILGLDQKECLDVLVASGLVAPNKNGKMQTKKKIFGMLKIFADGFDFKINTTIQGSTHSFVLIGPPEAKMPSLSEQLGTEKGIPSFDQSNIAVIRDSFKQYYDSDEIPKQYARSTAPEEDAENHLSETDQTKPRGILYNSPSLGKKKKNKNNRRMRTTLLIDGERVPCPNNYKLVSKQKLNHYKRTEKLYEAIRKASKRKICVLDEQMKFFLGAVVGLCVQVPGVAFEQIFFSAAIIFATILKLVDFEDQEASTMSHLQIFKMMPSRTTGNRYAQRAAAHNVIRQGARMMQAKALFLGADKGGGSLIKKICYYSEEDGIIDTIDLDFDGSGEDAVACADAVYHSMSRYVFGDDKHIQLNNIIKGGGSDSGGGFTNAKMKEQLVRVCLASNAEYIHCPCTSHNDQTNLRTAIENIFGQGGLERRNVMQLLHAYAYFQREFSDKDEYFDLLKASYHGKFPDKKAVPKDLLRLMQEPILTRWKTVGEAARYIHKYLDVLVYFVSAICNVEKTDSKKNKCGSNFLSLAKEPVIKGDLAFLFDFDKSFFNNHMEFNHALDENIGRTGFLAHHHLVRYFLKTIELKEFKQEVEKGAQYIAQSPQTAKLPSFWQAMRDCEGLDTKYQTDRARKFLKLYEISLHKHNQHFCNELLFLGCFSEKPTATIVAKYLMLVCDEDGLTAQDLVEGQEAKLFMSSMHHNKTIDLEAFARFLIEYGKSDCLDTVHFERLHDILCKISNGADFWNPTTEQGWDDLIFYMNFYAPLPSTMEEIERSVKTARLCKRTGKNEQNVSSYGIARAPLLTKCDEPNLLLSSYGDAMREQRASEASAASAEGKESRYSGEYKEDLSRGPARVENVLKHSLNIYNYVEEQKKQNKEGYEQKLDITLANLGDKSAKESARRQRDYAANVEKQHGKSLSGSARQRQQGVDITPYMAGRVVFAKCLKAKNMNAMVVEAVARELLDESDKAAYNEGKPVSITYTSIRALIANDVVRRWKEEHKDKPLSEEDEKELRKTFQPISDAEFVQKD</sequence>
<dbReference type="Proteomes" id="UP001295423">
    <property type="component" value="Unassembled WGS sequence"/>
</dbReference>